<feature type="compositionally biased region" description="Low complexity" evidence="1">
    <location>
        <begin position="212"/>
        <end position="223"/>
    </location>
</feature>
<dbReference type="OrthoDB" id="287705at2759"/>
<feature type="compositionally biased region" description="Polar residues" evidence="1">
    <location>
        <begin position="239"/>
        <end position="272"/>
    </location>
</feature>
<feature type="compositionally biased region" description="Polar residues" evidence="1">
    <location>
        <begin position="192"/>
        <end position="211"/>
    </location>
</feature>
<feature type="compositionally biased region" description="Polar residues" evidence="1">
    <location>
        <begin position="163"/>
        <end position="175"/>
    </location>
</feature>
<organism evidence="2 3">
    <name type="scientific">Pseudocohnilembus persalinus</name>
    <name type="common">Ciliate</name>
    <dbReference type="NCBI Taxonomy" id="266149"/>
    <lineage>
        <taxon>Eukaryota</taxon>
        <taxon>Sar</taxon>
        <taxon>Alveolata</taxon>
        <taxon>Ciliophora</taxon>
        <taxon>Intramacronucleata</taxon>
        <taxon>Oligohymenophorea</taxon>
        <taxon>Scuticociliatia</taxon>
        <taxon>Philasterida</taxon>
        <taxon>Pseudocohnilembidae</taxon>
        <taxon>Pseudocohnilembus</taxon>
    </lineage>
</organism>
<proteinExistence type="predicted"/>
<reference evidence="2 3" key="1">
    <citation type="journal article" date="2015" name="Sci. Rep.">
        <title>Genome of the facultative scuticociliatosis pathogen Pseudocohnilembus persalinus provides insight into its virulence through horizontal gene transfer.</title>
        <authorList>
            <person name="Xiong J."/>
            <person name="Wang G."/>
            <person name="Cheng J."/>
            <person name="Tian M."/>
            <person name="Pan X."/>
            <person name="Warren A."/>
            <person name="Jiang C."/>
            <person name="Yuan D."/>
            <person name="Miao W."/>
        </authorList>
    </citation>
    <scope>NUCLEOTIDE SEQUENCE [LARGE SCALE GENOMIC DNA]</scope>
    <source>
        <strain evidence="2">36N120E</strain>
    </source>
</reference>
<evidence type="ECO:0000313" key="2">
    <source>
        <dbReference type="EMBL" id="KRX10053.1"/>
    </source>
</evidence>
<dbReference type="EMBL" id="LDAU01000040">
    <property type="protein sequence ID" value="KRX10053.1"/>
    <property type="molecule type" value="Genomic_DNA"/>
</dbReference>
<comment type="caution">
    <text evidence="2">The sequence shown here is derived from an EMBL/GenBank/DDBJ whole genome shotgun (WGS) entry which is preliminary data.</text>
</comment>
<evidence type="ECO:0000313" key="3">
    <source>
        <dbReference type="Proteomes" id="UP000054937"/>
    </source>
</evidence>
<feature type="compositionally biased region" description="Polar residues" evidence="1">
    <location>
        <begin position="108"/>
        <end position="125"/>
    </location>
</feature>
<sequence>MIWIRLKLDLLPIIAQEIEKVCQEYMEELEQFYDENYADYRIGYFEKLKLKLRKVLSPQIDVNRMIYDETQGLKKQKKLKDQQKSQVQVQIVNNTKSSQKQQKEMGQESYQQSVQNTSPRKITQNNEKESLDQHKGSEKHKLQRNKEQQNQIQQSHTPEKQIKSNIQINKNATNYQKQSDKKQQISQTQSSNRQTAGDRSSKSPYRQTIHSQNRQNQKKNLQQAPSKSPNKTIEKNKIMSKNQTQKNLQQIPNSTSRKTLQSDLKSKTQTSIKKPLPHQLQENKNQRENQNIIQQSKSPISKTQNQKFSNLNQNKINSQNILQKKNNQNRSISPILSRNQQKKQQEQQLQNNVNKQNDISPQNVRIQNFKQNATQNTQNQNQIVYGKSGQKQGYINTQKFLKNHSQLTQENRYLDNQSQNFVQQQQQNLQQNEQQQQDDLVFTIRMSKEEYLQYLQAKQ</sequence>
<name>A0A0V0R762_PSEPJ</name>
<dbReference type="InParanoid" id="A0A0V0R762"/>
<accession>A0A0V0R762</accession>
<gene>
    <name evidence="2" type="ORF">PPERSA_08456</name>
</gene>
<keyword evidence="3" id="KW-1185">Reference proteome</keyword>
<dbReference type="Proteomes" id="UP000054937">
    <property type="component" value="Unassembled WGS sequence"/>
</dbReference>
<evidence type="ECO:0000256" key="1">
    <source>
        <dbReference type="SAM" id="MobiDB-lite"/>
    </source>
</evidence>
<feature type="region of interest" description="Disordered" evidence="1">
    <location>
        <begin position="337"/>
        <end position="360"/>
    </location>
</feature>
<feature type="compositionally biased region" description="Basic and acidic residues" evidence="1">
    <location>
        <begin position="126"/>
        <end position="147"/>
    </location>
</feature>
<dbReference type="AlphaFoldDB" id="A0A0V0R762"/>
<protein>
    <submittedName>
        <fullName evidence="2">Uncharacterized protein</fullName>
    </submittedName>
</protein>
<feature type="region of interest" description="Disordered" evidence="1">
    <location>
        <begin position="95"/>
        <end position="286"/>
    </location>
</feature>
<feature type="compositionally biased region" description="Low complexity" evidence="1">
    <location>
        <begin position="346"/>
        <end position="357"/>
    </location>
</feature>